<dbReference type="InterPro" id="IPR004616">
    <property type="entry name" value="Leu/Phe-tRNA_Trfase"/>
</dbReference>
<dbReference type="Proteomes" id="UP000727962">
    <property type="component" value="Unassembled WGS sequence"/>
</dbReference>
<comment type="caution">
    <text evidence="5">The sequence shown here is derived from an EMBL/GenBank/DDBJ whole genome shotgun (WGS) entry which is preliminary data.</text>
</comment>
<dbReference type="InterPro" id="IPR042221">
    <property type="entry name" value="Leu/Phe-tRNA_Trfase_N"/>
</dbReference>
<evidence type="ECO:0000256" key="4">
    <source>
        <dbReference type="HAMAP-Rule" id="MF_00688"/>
    </source>
</evidence>
<gene>
    <name evidence="4" type="primary">aat</name>
    <name evidence="5" type="ORF">HYR64_10425</name>
</gene>
<comment type="catalytic activity">
    <reaction evidence="4">
        <text>N-terminal L-arginyl-[protein] + L-leucyl-tRNA(Leu) = N-terminal L-leucyl-L-arginyl-[protein] + tRNA(Leu) + H(+)</text>
        <dbReference type="Rhea" id="RHEA:50416"/>
        <dbReference type="Rhea" id="RHEA-COMP:9613"/>
        <dbReference type="Rhea" id="RHEA-COMP:9622"/>
        <dbReference type="Rhea" id="RHEA-COMP:12672"/>
        <dbReference type="Rhea" id="RHEA-COMP:12673"/>
        <dbReference type="ChEBI" id="CHEBI:15378"/>
        <dbReference type="ChEBI" id="CHEBI:64719"/>
        <dbReference type="ChEBI" id="CHEBI:78442"/>
        <dbReference type="ChEBI" id="CHEBI:78494"/>
        <dbReference type="ChEBI" id="CHEBI:133044"/>
        <dbReference type="EC" id="2.3.2.6"/>
    </reaction>
</comment>
<evidence type="ECO:0000256" key="2">
    <source>
        <dbReference type="ARBA" id="ARBA00022679"/>
    </source>
</evidence>
<comment type="subcellular location">
    <subcellularLocation>
        <location evidence="4">Cytoplasm</location>
    </subcellularLocation>
</comment>
<dbReference type="GO" id="GO:0008914">
    <property type="term" value="F:leucyl-tRNA--protein transferase activity"/>
    <property type="evidence" value="ECO:0007669"/>
    <property type="project" value="UniProtKB-UniRule"/>
</dbReference>
<comment type="similarity">
    <text evidence="4">Belongs to the L/F-transferase family.</text>
</comment>
<keyword evidence="2 4" id="KW-0808">Transferase</keyword>
<dbReference type="GO" id="GO:0005737">
    <property type="term" value="C:cytoplasm"/>
    <property type="evidence" value="ECO:0007669"/>
    <property type="project" value="UniProtKB-SubCell"/>
</dbReference>
<accession>A0A931LU49</accession>
<dbReference type="GO" id="GO:0030163">
    <property type="term" value="P:protein catabolic process"/>
    <property type="evidence" value="ECO:0007669"/>
    <property type="project" value="UniProtKB-UniRule"/>
</dbReference>
<dbReference type="PANTHER" id="PTHR30098:SF2">
    <property type="entry name" value="LEUCYL_PHENYLALANYL-TRNA--PROTEIN TRANSFERASE"/>
    <property type="match status" value="1"/>
</dbReference>
<sequence length="199" mass="22327">MNGEDLTPNLIRAAYSQGCFPMGDEDGEVNWYRPRQRALLPIEGIRVSRSLARTLRRGRFEVRFDTAFEQVMHGCLRPEDNWITNEIVRVYTEIHVQGWGHSAEAWREGRLLGGVYGIAMGACFCAESMFHRETDASKVALHALVARCRSLGFLAVDAQIMNPHLASLGAFEVSHRAYMALLARALAIGSPWDRYVAST</sequence>
<dbReference type="EMBL" id="JACOSL010000064">
    <property type="protein sequence ID" value="MBI1757508.1"/>
    <property type="molecule type" value="Genomic_DNA"/>
</dbReference>
<proteinExistence type="inferred from homology"/>
<evidence type="ECO:0000313" key="5">
    <source>
        <dbReference type="EMBL" id="MBI1757508.1"/>
    </source>
</evidence>
<keyword evidence="1 4" id="KW-0963">Cytoplasm</keyword>
<dbReference type="InterPro" id="IPR042203">
    <property type="entry name" value="Leu/Phe-tRNA_Trfase_C"/>
</dbReference>
<dbReference type="PANTHER" id="PTHR30098">
    <property type="entry name" value="LEUCYL/PHENYLALANYL-TRNA--PROTEIN TRANSFERASE"/>
    <property type="match status" value="1"/>
</dbReference>
<dbReference type="NCBIfam" id="TIGR00667">
    <property type="entry name" value="aat"/>
    <property type="match status" value="1"/>
</dbReference>
<dbReference type="AlphaFoldDB" id="A0A931LU49"/>
<dbReference type="Gene3D" id="3.40.630.70">
    <property type="entry name" value="Leucyl/phenylalanyl-tRNA-protein transferase, C-terminal domain"/>
    <property type="match status" value="1"/>
</dbReference>
<protein>
    <recommendedName>
        <fullName evidence="4">Leucyl/phenylalanyl-tRNA--protein transferase</fullName>
        <ecNumber evidence="4">2.3.2.6</ecNumber>
    </recommendedName>
    <alternativeName>
        <fullName evidence="4">L/F-transferase</fullName>
    </alternativeName>
    <alternativeName>
        <fullName evidence="4">Leucyltransferase</fullName>
    </alternativeName>
    <alternativeName>
        <fullName evidence="4">Phenyalanyltransferase</fullName>
    </alternativeName>
</protein>
<organism evidence="5 6">
    <name type="scientific">Fimbriimonas ginsengisoli</name>
    <dbReference type="NCBI Taxonomy" id="1005039"/>
    <lineage>
        <taxon>Bacteria</taxon>
        <taxon>Bacillati</taxon>
        <taxon>Armatimonadota</taxon>
        <taxon>Fimbriimonadia</taxon>
        <taxon>Fimbriimonadales</taxon>
        <taxon>Fimbriimonadaceae</taxon>
        <taxon>Fimbriimonas</taxon>
    </lineage>
</organism>
<evidence type="ECO:0000313" key="6">
    <source>
        <dbReference type="Proteomes" id="UP000727962"/>
    </source>
</evidence>
<comment type="function">
    <text evidence="4">Functions in the N-end rule pathway of protein degradation where it conjugates Leu, Phe and, less efficiently, Met from aminoacyl-tRNAs to the N-termini of proteins containing an N-terminal arginine or lysine.</text>
</comment>
<evidence type="ECO:0000256" key="3">
    <source>
        <dbReference type="ARBA" id="ARBA00023315"/>
    </source>
</evidence>
<reference evidence="5" key="1">
    <citation type="submission" date="2020-07" db="EMBL/GenBank/DDBJ databases">
        <title>Huge and variable diversity of episymbiotic CPR bacteria and DPANN archaea in groundwater ecosystems.</title>
        <authorList>
            <person name="He C.Y."/>
            <person name="Keren R."/>
            <person name="Whittaker M."/>
            <person name="Farag I.F."/>
            <person name="Doudna J."/>
            <person name="Cate J.H.D."/>
            <person name="Banfield J.F."/>
        </authorList>
    </citation>
    <scope>NUCLEOTIDE SEQUENCE</scope>
    <source>
        <strain evidence="5">NC_groundwater_17_Pr7_B-0.1um_64_12</strain>
    </source>
</reference>
<dbReference type="InterPro" id="IPR016181">
    <property type="entry name" value="Acyl_CoA_acyltransferase"/>
</dbReference>
<name>A0A931LU49_FIMGI</name>
<dbReference type="EC" id="2.3.2.6" evidence="4"/>
<dbReference type="Pfam" id="PF03588">
    <property type="entry name" value="Leu_Phe_trans"/>
    <property type="match status" value="1"/>
</dbReference>
<comment type="catalytic activity">
    <reaction evidence="4">
        <text>N-terminal L-lysyl-[protein] + L-leucyl-tRNA(Leu) = N-terminal L-leucyl-L-lysyl-[protein] + tRNA(Leu) + H(+)</text>
        <dbReference type="Rhea" id="RHEA:12340"/>
        <dbReference type="Rhea" id="RHEA-COMP:9613"/>
        <dbReference type="Rhea" id="RHEA-COMP:9622"/>
        <dbReference type="Rhea" id="RHEA-COMP:12670"/>
        <dbReference type="Rhea" id="RHEA-COMP:12671"/>
        <dbReference type="ChEBI" id="CHEBI:15378"/>
        <dbReference type="ChEBI" id="CHEBI:65249"/>
        <dbReference type="ChEBI" id="CHEBI:78442"/>
        <dbReference type="ChEBI" id="CHEBI:78494"/>
        <dbReference type="ChEBI" id="CHEBI:133043"/>
        <dbReference type="EC" id="2.3.2.6"/>
    </reaction>
</comment>
<keyword evidence="3 4" id="KW-0012">Acyltransferase</keyword>
<dbReference type="HAMAP" id="MF_00688">
    <property type="entry name" value="Leu_Phe_trans"/>
    <property type="match status" value="1"/>
</dbReference>
<dbReference type="Gene3D" id="3.30.70.3550">
    <property type="entry name" value="Leucyl/phenylalanyl-tRNA-protein transferase, N-terminal domain"/>
    <property type="match status" value="1"/>
</dbReference>
<comment type="catalytic activity">
    <reaction evidence="4">
        <text>L-phenylalanyl-tRNA(Phe) + an N-terminal L-alpha-aminoacyl-[protein] = an N-terminal L-phenylalanyl-L-alpha-aminoacyl-[protein] + tRNA(Phe)</text>
        <dbReference type="Rhea" id="RHEA:43632"/>
        <dbReference type="Rhea" id="RHEA-COMP:9668"/>
        <dbReference type="Rhea" id="RHEA-COMP:9699"/>
        <dbReference type="Rhea" id="RHEA-COMP:10636"/>
        <dbReference type="Rhea" id="RHEA-COMP:10637"/>
        <dbReference type="ChEBI" id="CHEBI:78442"/>
        <dbReference type="ChEBI" id="CHEBI:78531"/>
        <dbReference type="ChEBI" id="CHEBI:78597"/>
        <dbReference type="ChEBI" id="CHEBI:83561"/>
        <dbReference type="EC" id="2.3.2.6"/>
    </reaction>
</comment>
<evidence type="ECO:0000256" key="1">
    <source>
        <dbReference type="ARBA" id="ARBA00022490"/>
    </source>
</evidence>
<dbReference type="SUPFAM" id="SSF55729">
    <property type="entry name" value="Acyl-CoA N-acyltransferases (Nat)"/>
    <property type="match status" value="1"/>
</dbReference>